<dbReference type="EMBL" id="AP024485">
    <property type="protein sequence ID" value="BCS89852.1"/>
    <property type="molecule type" value="Genomic_DNA"/>
</dbReference>
<accession>A0ABN6EWN1</accession>
<keyword evidence="3" id="KW-1185">Reference proteome</keyword>
<dbReference type="Proteomes" id="UP001053296">
    <property type="component" value="Chromosome"/>
</dbReference>
<evidence type="ECO:0000256" key="1">
    <source>
        <dbReference type="ARBA" id="ARBA00010552"/>
    </source>
</evidence>
<gene>
    <name evidence="2" type="ORF">PSDVSF_30940</name>
</gene>
<dbReference type="InterPro" id="IPR035959">
    <property type="entry name" value="RutC-like_sf"/>
</dbReference>
<dbReference type="Gene3D" id="3.30.1330.40">
    <property type="entry name" value="RutC-like"/>
    <property type="match status" value="1"/>
</dbReference>
<dbReference type="InterPro" id="IPR006175">
    <property type="entry name" value="YjgF/YER057c/UK114"/>
</dbReference>
<proteinExistence type="inferred from homology"/>
<comment type="similarity">
    <text evidence="1">Belongs to the RutC family.</text>
</comment>
<dbReference type="InterPro" id="IPR006056">
    <property type="entry name" value="RidA"/>
</dbReference>
<name>A0ABN6EWN1_9BACT</name>
<dbReference type="PANTHER" id="PTHR11803">
    <property type="entry name" value="2-IMINOBUTANOATE/2-IMINOPROPANOATE DEAMINASE RIDA"/>
    <property type="match status" value="1"/>
</dbReference>
<evidence type="ECO:0000313" key="3">
    <source>
        <dbReference type="Proteomes" id="UP001053296"/>
    </source>
</evidence>
<dbReference type="SUPFAM" id="SSF55298">
    <property type="entry name" value="YjgF-like"/>
    <property type="match status" value="1"/>
</dbReference>
<evidence type="ECO:0000313" key="2">
    <source>
        <dbReference type="EMBL" id="BCS89852.1"/>
    </source>
</evidence>
<dbReference type="Pfam" id="PF01042">
    <property type="entry name" value="Ribonuc_L-PSP"/>
    <property type="match status" value="1"/>
</dbReference>
<dbReference type="PROSITE" id="PS01094">
    <property type="entry name" value="UPF0076"/>
    <property type="match status" value="1"/>
</dbReference>
<dbReference type="RefSeq" id="WP_229591808.1">
    <property type="nucleotide sequence ID" value="NZ_AP024485.1"/>
</dbReference>
<sequence length="127" mass="13198">MSELTFIATDKAPAAVGPYSQAVAAGGMLYVSGQLGLDPATMTLAEGFTAQAEQAMRNLGAILDEAGCAVTDIVSVDVFLVDMDEFKTLNGIYAEFMGEHKPARAAIQVAALPLGGLVEIKCVVRCS</sequence>
<dbReference type="CDD" id="cd00448">
    <property type="entry name" value="YjgF_YER057c_UK114_family"/>
    <property type="match status" value="1"/>
</dbReference>
<dbReference type="InterPro" id="IPR019897">
    <property type="entry name" value="RidA_CS"/>
</dbReference>
<dbReference type="NCBIfam" id="TIGR00004">
    <property type="entry name" value="Rid family detoxifying hydrolase"/>
    <property type="match status" value="1"/>
</dbReference>
<dbReference type="PANTHER" id="PTHR11803:SF58">
    <property type="entry name" value="PROTEIN HMF1-RELATED"/>
    <property type="match status" value="1"/>
</dbReference>
<protein>
    <submittedName>
        <fullName evidence="2">Reactive intermediate/imine deaminase</fullName>
    </submittedName>
</protein>
<reference evidence="2" key="1">
    <citation type="journal article" date="2022" name="Arch. Microbiol.">
        <title>Pseudodesulfovibrio sediminis sp. nov., a mesophilic and neutrophilic sulfate-reducing bacterium isolated from sediment of a brackish lake.</title>
        <authorList>
            <person name="Takahashi A."/>
            <person name="Kojima H."/>
            <person name="Watanabe M."/>
            <person name="Fukui M."/>
        </authorList>
    </citation>
    <scope>NUCLEOTIDE SEQUENCE</scope>
    <source>
        <strain evidence="2">SF6</strain>
    </source>
</reference>
<organism evidence="2 3">
    <name type="scientific">Pseudodesulfovibrio sediminis</name>
    <dbReference type="NCBI Taxonomy" id="2810563"/>
    <lineage>
        <taxon>Bacteria</taxon>
        <taxon>Pseudomonadati</taxon>
        <taxon>Thermodesulfobacteriota</taxon>
        <taxon>Desulfovibrionia</taxon>
        <taxon>Desulfovibrionales</taxon>
        <taxon>Desulfovibrionaceae</taxon>
    </lineage>
</organism>